<feature type="compositionally biased region" description="Basic and acidic residues" evidence="1">
    <location>
        <begin position="140"/>
        <end position="149"/>
    </location>
</feature>
<dbReference type="OrthoDB" id="244097at2759"/>
<reference evidence="2" key="1">
    <citation type="submission" date="2022-01" db="EMBL/GenBank/DDBJ databases">
        <authorList>
            <person name="King R."/>
        </authorList>
    </citation>
    <scope>NUCLEOTIDE SEQUENCE</scope>
</reference>
<evidence type="ECO:0000313" key="2">
    <source>
        <dbReference type="EMBL" id="CAG9760325.1"/>
    </source>
</evidence>
<accession>A0A9N9MET9</accession>
<proteinExistence type="predicted"/>
<dbReference type="EMBL" id="OU892277">
    <property type="protein sequence ID" value="CAG9760325.1"/>
    <property type="molecule type" value="Genomic_DNA"/>
</dbReference>
<organism evidence="2 3">
    <name type="scientific">Ceutorhynchus assimilis</name>
    <name type="common">cabbage seed weevil</name>
    <dbReference type="NCBI Taxonomy" id="467358"/>
    <lineage>
        <taxon>Eukaryota</taxon>
        <taxon>Metazoa</taxon>
        <taxon>Ecdysozoa</taxon>
        <taxon>Arthropoda</taxon>
        <taxon>Hexapoda</taxon>
        <taxon>Insecta</taxon>
        <taxon>Pterygota</taxon>
        <taxon>Neoptera</taxon>
        <taxon>Endopterygota</taxon>
        <taxon>Coleoptera</taxon>
        <taxon>Polyphaga</taxon>
        <taxon>Cucujiformia</taxon>
        <taxon>Curculionidae</taxon>
        <taxon>Ceutorhynchinae</taxon>
        <taxon>Ceutorhynchus</taxon>
    </lineage>
</organism>
<sequence length="299" mass="33806">MSKVIVVLVRTFHFHQPYNMPKKPKARLPQNSHLEIQSSKPKGIISKNNLGEISIQLYAKPGAKQNAITGKLELNATDIENIIGIHQTKNANPVNINTDKLDNGRNVKKQNTDPIDETILNFNTPYTEIFTPKKFIKRTPPKDLKHDGDNSTSPKRTRSGSSSSSFSDRPKIPRHSDKPTEETETEIENQTEITQAKVINFEDTNNMKESILNALSSLNNLTEKEDFTQKDKSELRKAGFKLHEIVTKLAYKVGKRENENSALNKKMQKKNHNAPALSRIGRHPIVKENQGQGVEKSKR</sequence>
<feature type="compositionally biased region" description="Basic and acidic residues" evidence="1">
    <location>
        <begin position="168"/>
        <end position="181"/>
    </location>
</feature>
<feature type="compositionally biased region" description="Low complexity" evidence="1">
    <location>
        <begin position="151"/>
        <end position="167"/>
    </location>
</feature>
<feature type="region of interest" description="Disordered" evidence="1">
    <location>
        <begin position="132"/>
        <end position="192"/>
    </location>
</feature>
<dbReference type="Proteomes" id="UP001152799">
    <property type="component" value="Chromosome 1"/>
</dbReference>
<evidence type="ECO:0000256" key="1">
    <source>
        <dbReference type="SAM" id="MobiDB-lite"/>
    </source>
</evidence>
<gene>
    <name evidence="2" type="ORF">CEUTPL_LOCUS1061</name>
</gene>
<evidence type="ECO:0000313" key="3">
    <source>
        <dbReference type="Proteomes" id="UP001152799"/>
    </source>
</evidence>
<dbReference type="AlphaFoldDB" id="A0A9N9MET9"/>
<name>A0A9N9MET9_9CUCU</name>
<protein>
    <submittedName>
        <fullName evidence="2">Uncharacterized protein</fullName>
    </submittedName>
</protein>
<feature type="region of interest" description="Disordered" evidence="1">
    <location>
        <begin position="265"/>
        <end position="299"/>
    </location>
</feature>
<keyword evidence="3" id="KW-1185">Reference proteome</keyword>